<dbReference type="AlphaFoldDB" id="A0A8J4Q2C3"/>
<gene>
    <name evidence="1" type="ORF">CYY_001976</name>
</gene>
<organism evidence="1 2">
    <name type="scientific">Polysphondylium violaceum</name>
    <dbReference type="NCBI Taxonomy" id="133409"/>
    <lineage>
        <taxon>Eukaryota</taxon>
        <taxon>Amoebozoa</taxon>
        <taxon>Evosea</taxon>
        <taxon>Eumycetozoa</taxon>
        <taxon>Dictyostelia</taxon>
        <taxon>Dictyosteliales</taxon>
        <taxon>Dictyosteliaceae</taxon>
        <taxon>Polysphondylium</taxon>
    </lineage>
</organism>
<keyword evidence="2" id="KW-1185">Reference proteome</keyword>
<accession>A0A8J4Q2C3</accession>
<evidence type="ECO:0000313" key="2">
    <source>
        <dbReference type="Proteomes" id="UP000695562"/>
    </source>
</evidence>
<sequence length="69" mass="7833">MTIVENFKHLSIGQSIGESVGVKDQIQYTPNQNQLISNSHLAVESSQDDNCRAEINKIVYQKKKRCEIL</sequence>
<name>A0A8J4Q2C3_9MYCE</name>
<evidence type="ECO:0000313" key="1">
    <source>
        <dbReference type="EMBL" id="KAF2076719.1"/>
    </source>
</evidence>
<reference evidence="1" key="1">
    <citation type="submission" date="2020-01" db="EMBL/GenBank/DDBJ databases">
        <title>Development of genomics and gene disruption for Polysphondylium violaceum indicates a role for the polyketide synthase stlB in stalk morphogenesis.</title>
        <authorList>
            <person name="Narita B."/>
            <person name="Kawabe Y."/>
            <person name="Kin K."/>
            <person name="Saito T."/>
            <person name="Gibbs R."/>
            <person name="Kuspa A."/>
            <person name="Muzny D."/>
            <person name="Queller D."/>
            <person name="Richards S."/>
            <person name="Strassman J."/>
            <person name="Sucgang R."/>
            <person name="Worley K."/>
            <person name="Schaap P."/>
        </authorList>
    </citation>
    <scope>NUCLEOTIDE SEQUENCE</scope>
    <source>
        <strain evidence="1">QSvi11</strain>
    </source>
</reference>
<protein>
    <submittedName>
        <fullName evidence="1">Uncharacterized protein</fullName>
    </submittedName>
</protein>
<proteinExistence type="predicted"/>
<dbReference type="Proteomes" id="UP000695562">
    <property type="component" value="Unassembled WGS sequence"/>
</dbReference>
<comment type="caution">
    <text evidence="1">The sequence shown here is derived from an EMBL/GenBank/DDBJ whole genome shotgun (WGS) entry which is preliminary data.</text>
</comment>
<dbReference type="EMBL" id="AJWJ01000051">
    <property type="protein sequence ID" value="KAF2076719.1"/>
    <property type="molecule type" value="Genomic_DNA"/>
</dbReference>